<dbReference type="Proteomes" id="UP000028828">
    <property type="component" value="Unassembled WGS sequence"/>
</dbReference>
<accession>A0A086JME6</accession>
<keyword evidence="10" id="KW-0868">Chloride</keyword>
<dbReference type="InterPro" id="IPR036496">
    <property type="entry name" value="CathepsinC_exc_dom_sf"/>
</dbReference>
<keyword evidence="17" id="KW-0378">Hydrolase</keyword>
<gene>
    <name evidence="17" type="ORF">TGP89_289620</name>
</gene>
<evidence type="ECO:0000256" key="10">
    <source>
        <dbReference type="ARBA" id="ARBA00023214"/>
    </source>
</evidence>
<dbReference type="Gene3D" id="3.90.70.10">
    <property type="entry name" value="Cysteine proteinases"/>
    <property type="match status" value="1"/>
</dbReference>
<evidence type="ECO:0000256" key="3">
    <source>
        <dbReference type="ARBA" id="ARBA00008455"/>
    </source>
</evidence>
<dbReference type="InterPro" id="IPR025661">
    <property type="entry name" value="Pept_asp_AS"/>
</dbReference>
<dbReference type="PANTHER" id="PTHR12411">
    <property type="entry name" value="CYSTEINE PROTEASE FAMILY C1-RELATED"/>
    <property type="match status" value="1"/>
</dbReference>
<dbReference type="InterPro" id="IPR000668">
    <property type="entry name" value="Peptidase_C1A_C"/>
</dbReference>
<evidence type="ECO:0000259" key="16">
    <source>
        <dbReference type="SMART" id="SM00645"/>
    </source>
</evidence>
<dbReference type="Pfam" id="PF08773">
    <property type="entry name" value="CathepsinC_exc"/>
    <property type="match status" value="1"/>
</dbReference>
<proteinExistence type="inferred from homology"/>
<comment type="function">
    <text evidence="15">Thiol protease. Has dipeptidylpeptidase activity. Active against a broad range of dipeptide substrates composed of both polar and hydrophobic amino acids. Proline cannot occupy the P1 position and arginine cannot occupy the P2 position of the substrate. Can act as both an exopeptidase and endopeptidase. Activates serine proteases such as elastase, cathepsin G and granzymes A and B.</text>
</comment>
<dbReference type="InterPro" id="IPR000169">
    <property type="entry name" value="Pept_cys_AS"/>
</dbReference>
<dbReference type="PROSITE" id="PS00139">
    <property type="entry name" value="THIOL_PROTEASE_CYS"/>
    <property type="match status" value="1"/>
</dbReference>
<dbReference type="GO" id="GO:0006508">
    <property type="term" value="P:proteolysis"/>
    <property type="evidence" value="ECO:0007669"/>
    <property type="project" value="InterPro"/>
</dbReference>
<evidence type="ECO:0000313" key="17">
    <source>
        <dbReference type="EMBL" id="KFG33314.1"/>
    </source>
</evidence>
<dbReference type="PRINTS" id="PR00705">
    <property type="entry name" value="PAPAIN"/>
</dbReference>
<evidence type="ECO:0000313" key="18">
    <source>
        <dbReference type="Proteomes" id="UP000028828"/>
    </source>
</evidence>
<dbReference type="VEuPathDB" id="ToxoDB:TGP89_289620"/>
<dbReference type="SUPFAM" id="SSF75001">
    <property type="entry name" value="Dipeptidyl peptidase I (cathepsin C), exclusion domain"/>
    <property type="match status" value="1"/>
</dbReference>
<organism evidence="17 18">
    <name type="scientific">Toxoplasma gondii p89</name>
    <dbReference type="NCBI Taxonomy" id="943119"/>
    <lineage>
        <taxon>Eukaryota</taxon>
        <taxon>Sar</taxon>
        <taxon>Alveolata</taxon>
        <taxon>Apicomplexa</taxon>
        <taxon>Conoidasida</taxon>
        <taxon>Coccidia</taxon>
        <taxon>Eucoccidiorida</taxon>
        <taxon>Eimeriorina</taxon>
        <taxon>Sarcocystidae</taxon>
        <taxon>Toxoplasma</taxon>
    </lineage>
</organism>
<dbReference type="EMBL" id="AEYI02001772">
    <property type="protein sequence ID" value="KFG33314.1"/>
    <property type="molecule type" value="Genomic_DNA"/>
</dbReference>
<evidence type="ECO:0000256" key="8">
    <source>
        <dbReference type="ARBA" id="ARBA00023157"/>
    </source>
</evidence>
<evidence type="ECO:0000256" key="11">
    <source>
        <dbReference type="ARBA" id="ARBA00029762"/>
    </source>
</evidence>
<dbReference type="GO" id="GO:0008234">
    <property type="term" value="F:cysteine-type peptidase activity"/>
    <property type="evidence" value="ECO:0007669"/>
    <property type="project" value="InterPro"/>
</dbReference>
<keyword evidence="9" id="KW-0325">Glycoprotein</keyword>
<comment type="cofactor">
    <cofactor evidence="2">
        <name>chloride</name>
        <dbReference type="ChEBI" id="CHEBI:17996"/>
    </cofactor>
</comment>
<dbReference type="SMART" id="SM00645">
    <property type="entry name" value="Pept_C1"/>
    <property type="match status" value="1"/>
</dbReference>
<dbReference type="Gene3D" id="2.40.128.80">
    <property type="entry name" value="Cathepsin C, exclusion domain"/>
    <property type="match status" value="1"/>
</dbReference>
<dbReference type="PROSITE" id="PS00640">
    <property type="entry name" value="THIOL_PROTEASE_ASN"/>
    <property type="match status" value="1"/>
</dbReference>
<evidence type="ECO:0000256" key="12">
    <source>
        <dbReference type="ARBA" id="ARBA00029779"/>
    </source>
</evidence>
<evidence type="ECO:0000256" key="6">
    <source>
        <dbReference type="ARBA" id="ARBA00014709"/>
    </source>
</evidence>
<dbReference type="InterPro" id="IPR038765">
    <property type="entry name" value="Papain-like_cys_pep_sf"/>
</dbReference>
<evidence type="ECO:0000256" key="15">
    <source>
        <dbReference type="ARBA" id="ARBA00045556"/>
    </source>
</evidence>
<evidence type="ECO:0000256" key="2">
    <source>
        <dbReference type="ARBA" id="ARBA00001923"/>
    </source>
</evidence>
<name>A0A086JME6_TOXGO</name>
<dbReference type="InterPro" id="IPR013128">
    <property type="entry name" value="Peptidase_C1A"/>
</dbReference>
<dbReference type="InterPro" id="IPR014882">
    <property type="entry name" value="CathepsinC_exc"/>
</dbReference>
<dbReference type="InterPro" id="IPR025660">
    <property type="entry name" value="Pept_his_AS"/>
</dbReference>
<evidence type="ECO:0000256" key="5">
    <source>
        <dbReference type="ARBA" id="ARBA00012059"/>
    </source>
</evidence>
<evidence type="ECO:0000256" key="14">
    <source>
        <dbReference type="ARBA" id="ARBA00032961"/>
    </source>
</evidence>
<comment type="similarity">
    <text evidence="3">Belongs to the peptidase C1 family.</text>
</comment>
<comment type="subunit">
    <text evidence="4">Tetramer of heterotrimers consisting of exclusion domain, heavy- and light chains.</text>
</comment>
<dbReference type="OrthoDB" id="640249at2759"/>
<dbReference type="EC" id="3.4.14.1" evidence="5"/>
<feature type="domain" description="Peptidase C1A papain C-terminal" evidence="16">
    <location>
        <begin position="415"/>
        <end position="710"/>
    </location>
</feature>
<reference evidence="17 18" key="1">
    <citation type="submission" date="2014-03" db="EMBL/GenBank/DDBJ databases">
        <authorList>
            <person name="Sibley D."/>
            <person name="Venepally P."/>
            <person name="Karamycheva S."/>
            <person name="Hadjithomas M."/>
            <person name="Khan A."/>
            <person name="Brunk B."/>
            <person name="Roos D."/>
            <person name="Caler E."/>
            <person name="Lorenzi H."/>
        </authorList>
    </citation>
    <scope>NUCLEOTIDE SEQUENCE [LARGE SCALE GENOMIC DNA]</scope>
    <source>
        <strain evidence="18">p89</strain>
    </source>
</reference>
<sequence length="733" mass="79220">MEGMGSLRRRCAALPLVAGFLVFLGSIGVKADLPIHATVHDIKGDWTFYLSPAVPGDVSNCGSPSPNTNTSNLREELKDYKSFLSTQGGIKKEVRVSLTDIPVSFATTRTAAALENPHRRTWKTLGVFDGQDKRKLVGSWTTVYDEGFEVDVGGRMRLMGFMKYNPQNNCSIVDGDLENSQGITDCYATDPTRTQIGWYIQQAEDGSRLSGCFYAEKPKAASSTPAAFVAIKETTRVEPASGALIGTDLKDSTSYISQSFVDTHNASPASSWRAGVNSVFANMNRRDLSRFVKDFGFKKMRPAGDSADGLSFMQSSTDISTADGDAASTQVYACPCKKGERSLDTRKLDESEQTLEVLSPVSALEVGHTNFLAAINPHVHESTATNGLDAQGTQAVAKAALSGAGATNTQEPLLLPKDFSWSDPFSNQAFDETVTNQGSCGSCYAVAATYALQKRFEIAASRMLGQEIRLFSAVQDEADGALSFLDLGSTSQLGELSAQSILSCSFYNQGCDGGFPYLVGKHARDIGVPQARCMEYQADHTQGCPFQKTASASESQSMLQADANAGACSEHARWYAKDYGYIGGCYECNHCSGEKQIMLEIYNNGPVPVAFDAPPSLFSYRSGVYDANSNHARVCDNDLPHHTGILTGWEYTNHAVTIVGWGETDGENGKPQKYWIVRNTWGPNWGVDGYVKIARGKNLGGIESQATFIDPDFSRGQGLKVAKAIEALKSKTM</sequence>
<dbReference type="Pfam" id="PF00112">
    <property type="entry name" value="Peptidase_C1"/>
    <property type="match status" value="2"/>
</dbReference>
<dbReference type="PROSITE" id="PS00639">
    <property type="entry name" value="THIOL_PROTEASE_HIS"/>
    <property type="match status" value="1"/>
</dbReference>
<keyword evidence="7" id="KW-0865">Zymogen</keyword>
<evidence type="ECO:0000256" key="4">
    <source>
        <dbReference type="ARBA" id="ARBA00011610"/>
    </source>
</evidence>
<evidence type="ECO:0000256" key="13">
    <source>
        <dbReference type="ARBA" id="ARBA00030778"/>
    </source>
</evidence>
<protein>
    <recommendedName>
        <fullName evidence="6">Dipeptidyl peptidase 1</fullName>
        <ecNumber evidence="5">3.4.14.1</ecNumber>
    </recommendedName>
    <alternativeName>
        <fullName evidence="12">Cathepsin C</fullName>
    </alternativeName>
    <alternativeName>
        <fullName evidence="11">Cathepsin J</fullName>
    </alternativeName>
    <alternativeName>
        <fullName evidence="14">Dipeptidyl peptidase I</fullName>
    </alternativeName>
    <alternativeName>
        <fullName evidence="13">Dipeptidyl transferase</fullName>
    </alternativeName>
</protein>
<evidence type="ECO:0000256" key="7">
    <source>
        <dbReference type="ARBA" id="ARBA00023145"/>
    </source>
</evidence>
<dbReference type="GO" id="GO:0008239">
    <property type="term" value="F:dipeptidyl-peptidase activity"/>
    <property type="evidence" value="ECO:0007669"/>
    <property type="project" value="UniProtKB-EC"/>
</dbReference>
<dbReference type="SUPFAM" id="SSF54001">
    <property type="entry name" value="Cysteine proteinases"/>
    <property type="match status" value="1"/>
</dbReference>
<keyword evidence="8" id="KW-1015">Disulfide bond</keyword>
<comment type="catalytic activity">
    <reaction evidence="1">
        <text>Release of an N-terminal dipeptide, Xaa-Yaa-|-Zaa-, except when Xaa is Arg or Lys, or Yaa or Zaa is Pro.</text>
        <dbReference type="EC" id="3.4.14.1"/>
    </reaction>
</comment>
<evidence type="ECO:0000256" key="9">
    <source>
        <dbReference type="ARBA" id="ARBA00023180"/>
    </source>
</evidence>
<evidence type="ECO:0000256" key="1">
    <source>
        <dbReference type="ARBA" id="ARBA00000738"/>
    </source>
</evidence>
<comment type="caution">
    <text evidence="17">The sequence shown here is derived from an EMBL/GenBank/DDBJ whole genome shotgun (WGS) entry which is preliminary data.</text>
</comment>
<dbReference type="AlphaFoldDB" id="A0A086JME6"/>